<feature type="domain" description="Tyr recombinase" evidence="5">
    <location>
        <begin position="209"/>
        <end position="422"/>
    </location>
</feature>
<evidence type="ECO:0000259" key="5">
    <source>
        <dbReference type="PROSITE" id="PS51898"/>
    </source>
</evidence>
<dbReference type="Proteomes" id="UP000218165">
    <property type="component" value="Chromosome"/>
</dbReference>
<comment type="similarity">
    <text evidence="1">Belongs to the 'phage' integrase family.</text>
</comment>
<dbReference type="AlphaFoldDB" id="A0A291GMG4"/>
<keyword evidence="3" id="KW-0233">DNA recombination</keyword>
<dbReference type="InterPro" id="IPR010998">
    <property type="entry name" value="Integrase_recombinase_N"/>
</dbReference>
<gene>
    <name evidence="6" type="ORF">CFK38_06220</name>
</gene>
<evidence type="ECO:0000313" key="6">
    <source>
        <dbReference type="EMBL" id="ATG51164.1"/>
    </source>
</evidence>
<dbReference type="Gene3D" id="1.10.150.130">
    <property type="match status" value="1"/>
</dbReference>
<proteinExistence type="inferred from homology"/>
<dbReference type="GO" id="GO:0006310">
    <property type="term" value="P:DNA recombination"/>
    <property type="evidence" value="ECO:0007669"/>
    <property type="project" value="UniProtKB-KW"/>
</dbReference>
<dbReference type="PROSITE" id="PS51898">
    <property type="entry name" value="TYR_RECOMBINASE"/>
    <property type="match status" value="1"/>
</dbReference>
<dbReference type="SUPFAM" id="SSF56349">
    <property type="entry name" value="DNA breaking-rejoining enzymes"/>
    <property type="match status" value="1"/>
</dbReference>
<dbReference type="InterPro" id="IPR050090">
    <property type="entry name" value="Tyrosine_recombinase_XerCD"/>
</dbReference>
<keyword evidence="2" id="KW-0238">DNA-binding</keyword>
<organism evidence="6 7">
    <name type="scientific">Brachybacterium vulturis</name>
    <dbReference type="NCBI Taxonomy" id="2017484"/>
    <lineage>
        <taxon>Bacteria</taxon>
        <taxon>Bacillati</taxon>
        <taxon>Actinomycetota</taxon>
        <taxon>Actinomycetes</taxon>
        <taxon>Micrococcales</taxon>
        <taxon>Dermabacteraceae</taxon>
        <taxon>Brachybacterium</taxon>
    </lineage>
</organism>
<dbReference type="Gene3D" id="1.10.443.10">
    <property type="entry name" value="Intergrase catalytic core"/>
    <property type="match status" value="1"/>
</dbReference>
<dbReference type="InterPro" id="IPR002104">
    <property type="entry name" value="Integrase_catalytic"/>
</dbReference>
<dbReference type="InterPro" id="IPR011010">
    <property type="entry name" value="DNA_brk_join_enz"/>
</dbReference>
<evidence type="ECO:0000256" key="3">
    <source>
        <dbReference type="ARBA" id="ARBA00023172"/>
    </source>
</evidence>
<evidence type="ECO:0000313" key="7">
    <source>
        <dbReference type="Proteomes" id="UP000218165"/>
    </source>
</evidence>
<dbReference type="InterPro" id="IPR013762">
    <property type="entry name" value="Integrase-like_cat_sf"/>
</dbReference>
<evidence type="ECO:0000256" key="4">
    <source>
        <dbReference type="SAM" id="MobiDB-lite"/>
    </source>
</evidence>
<dbReference type="OrthoDB" id="4326943at2"/>
<dbReference type="KEGG" id="brz:CFK38_06220"/>
<dbReference type="GO" id="GO:0015074">
    <property type="term" value="P:DNA integration"/>
    <property type="evidence" value="ECO:0007669"/>
    <property type="project" value="InterPro"/>
</dbReference>
<dbReference type="EMBL" id="CP023563">
    <property type="protein sequence ID" value="ATG51164.1"/>
    <property type="molecule type" value="Genomic_DNA"/>
</dbReference>
<feature type="compositionally biased region" description="Basic and acidic residues" evidence="4">
    <location>
        <begin position="52"/>
        <end position="79"/>
    </location>
</feature>
<dbReference type="CDD" id="cd00397">
    <property type="entry name" value="DNA_BRE_C"/>
    <property type="match status" value="1"/>
</dbReference>
<sequence>MARARLQRGEASGITYRGMIDGKWTMASKIPGDRKPSKWRATVRYQDGSSPRPKEITAEDSSKARAETRVKARLADARKSGRSSTDASTTVRQAVTQYLTDLEEGTIDKAPATLRTYRSVINHDVLRKGSAVADMRLTDVTVADLKRELIKIQQGGGQSHLSHVRAIWGHVFSDAVDAEVIDADPTRSLKLPERRKKDQRTYGNGATHNTERHLAADERAELWSKVSQDEHARKLGLDDLVLLGLTQGLRIAEAVSIRWDDLDLDAEVPMMSVKGKLVRINGKGLAWDEVTKSTRGRRTIPFLSTETVLMLRRRRSERDQMERHHEPAVQHARDTHVFLSETGRYMDQDNVNKHLRKLFDRAGYPWVTFHTLRRTVRSTLARAHVSDQDIALFMGHSERVSKSSYSDGYGVPVGALQASPQMSLTTG</sequence>
<keyword evidence="7" id="KW-1185">Reference proteome</keyword>
<dbReference type="GO" id="GO:0003677">
    <property type="term" value="F:DNA binding"/>
    <property type="evidence" value="ECO:0007669"/>
    <property type="project" value="UniProtKB-KW"/>
</dbReference>
<dbReference type="PANTHER" id="PTHR30349:SF41">
    <property type="entry name" value="INTEGRASE_RECOMBINASE PROTEIN MJ0367-RELATED"/>
    <property type="match status" value="1"/>
</dbReference>
<protein>
    <recommendedName>
        <fullName evidence="5">Tyr recombinase domain-containing protein</fullName>
    </recommendedName>
</protein>
<dbReference type="Pfam" id="PF00589">
    <property type="entry name" value="Phage_integrase"/>
    <property type="match status" value="1"/>
</dbReference>
<name>A0A291GMG4_9MICO</name>
<dbReference type="RefSeq" id="WP_096802301.1">
    <property type="nucleotide sequence ID" value="NZ_CP023563.1"/>
</dbReference>
<dbReference type="PANTHER" id="PTHR30349">
    <property type="entry name" value="PHAGE INTEGRASE-RELATED"/>
    <property type="match status" value="1"/>
</dbReference>
<reference evidence="7" key="1">
    <citation type="submission" date="2017-09" db="EMBL/GenBank/DDBJ databases">
        <title>Brachybacterium sp. VM2412.</title>
        <authorList>
            <person name="Tak E.J."/>
            <person name="Bae J.-W."/>
        </authorList>
    </citation>
    <scope>NUCLEOTIDE SEQUENCE [LARGE SCALE GENOMIC DNA]</scope>
    <source>
        <strain evidence="7">VM2412</strain>
    </source>
</reference>
<accession>A0A291GMG4</accession>
<evidence type="ECO:0000256" key="1">
    <source>
        <dbReference type="ARBA" id="ARBA00008857"/>
    </source>
</evidence>
<evidence type="ECO:0000256" key="2">
    <source>
        <dbReference type="ARBA" id="ARBA00023125"/>
    </source>
</evidence>
<feature type="region of interest" description="Disordered" evidence="4">
    <location>
        <begin position="28"/>
        <end position="89"/>
    </location>
</feature>